<accession>A0A0A9GKA5</accession>
<dbReference type="EMBL" id="GBRH01172351">
    <property type="protein sequence ID" value="JAE25545.1"/>
    <property type="molecule type" value="Transcribed_RNA"/>
</dbReference>
<sequence length="22" mass="2643">MKSETWPQKICQKNKTKPVHCK</sequence>
<reference evidence="2" key="2">
    <citation type="journal article" date="2015" name="Data Brief">
        <title>Shoot transcriptome of the giant reed, Arundo donax.</title>
        <authorList>
            <person name="Barrero R.A."/>
            <person name="Guerrero F.D."/>
            <person name="Moolhuijzen P."/>
            <person name="Goolsby J.A."/>
            <person name="Tidwell J."/>
            <person name="Bellgard S.E."/>
            <person name="Bellgard M.I."/>
        </authorList>
    </citation>
    <scope>NUCLEOTIDE SEQUENCE</scope>
    <source>
        <tissue evidence="2">Shoot tissue taken approximately 20 cm above the soil surface</tissue>
    </source>
</reference>
<organism evidence="2">
    <name type="scientific">Arundo donax</name>
    <name type="common">Giant reed</name>
    <name type="synonym">Donax arundinaceus</name>
    <dbReference type="NCBI Taxonomy" id="35708"/>
    <lineage>
        <taxon>Eukaryota</taxon>
        <taxon>Viridiplantae</taxon>
        <taxon>Streptophyta</taxon>
        <taxon>Embryophyta</taxon>
        <taxon>Tracheophyta</taxon>
        <taxon>Spermatophyta</taxon>
        <taxon>Magnoliopsida</taxon>
        <taxon>Liliopsida</taxon>
        <taxon>Poales</taxon>
        <taxon>Poaceae</taxon>
        <taxon>PACMAD clade</taxon>
        <taxon>Arundinoideae</taxon>
        <taxon>Arundineae</taxon>
        <taxon>Arundo</taxon>
    </lineage>
</organism>
<protein>
    <submittedName>
        <fullName evidence="2">Uncharacterized protein</fullName>
    </submittedName>
</protein>
<reference evidence="2" key="1">
    <citation type="submission" date="2014-09" db="EMBL/GenBank/DDBJ databases">
        <authorList>
            <person name="Magalhaes I.L.F."/>
            <person name="Oliveira U."/>
            <person name="Santos F.R."/>
            <person name="Vidigal T.H.D.A."/>
            <person name="Brescovit A.D."/>
            <person name="Santos A.J."/>
        </authorList>
    </citation>
    <scope>NUCLEOTIDE SEQUENCE</scope>
    <source>
        <tissue evidence="2">Shoot tissue taken approximately 20 cm above the soil surface</tissue>
    </source>
</reference>
<feature type="region of interest" description="Disordered" evidence="1">
    <location>
        <begin position="1"/>
        <end position="22"/>
    </location>
</feature>
<proteinExistence type="predicted"/>
<dbReference type="AlphaFoldDB" id="A0A0A9GKA5"/>
<evidence type="ECO:0000313" key="2">
    <source>
        <dbReference type="EMBL" id="JAE25545.1"/>
    </source>
</evidence>
<evidence type="ECO:0000256" key="1">
    <source>
        <dbReference type="SAM" id="MobiDB-lite"/>
    </source>
</evidence>
<name>A0A0A9GKA5_ARUDO</name>
<feature type="compositionally biased region" description="Basic residues" evidence="1">
    <location>
        <begin position="12"/>
        <end position="22"/>
    </location>
</feature>